<dbReference type="OrthoDB" id="4568748at2"/>
<dbReference type="EMBL" id="UGRY01000002">
    <property type="protein sequence ID" value="SUA76793.1"/>
    <property type="molecule type" value="Genomic_DNA"/>
</dbReference>
<proteinExistence type="predicted"/>
<feature type="compositionally biased region" description="Low complexity" evidence="1">
    <location>
        <begin position="59"/>
        <end position="72"/>
    </location>
</feature>
<name>A0A378YJ57_9NOCA</name>
<dbReference type="RefSeq" id="WP_039810027.1">
    <property type="nucleotide sequence ID" value="NZ_UGRY01000002.1"/>
</dbReference>
<evidence type="ECO:0000256" key="1">
    <source>
        <dbReference type="SAM" id="MobiDB-lite"/>
    </source>
</evidence>
<evidence type="ECO:0000313" key="2">
    <source>
        <dbReference type="EMBL" id="SUA76793.1"/>
    </source>
</evidence>
<dbReference type="Proteomes" id="UP000255467">
    <property type="component" value="Unassembled WGS sequence"/>
</dbReference>
<organism evidence="2 3">
    <name type="scientific">Nocardia otitidiscaviarum</name>
    <dbReference type="NCBI Taxonomy" id="1823"/>
    <lineage>
        <taxon>Bacteria</taxon>
        <taxon>Bacillati</taxon>
        <taxon>Actinomycetota</taxon>
        <taxon>Actinomycetes</taxon>
        <taxon>Mycobacteriales</taxon>
        <taxon>Nocardiaceae</taxon>
        <taxon>Nocardia</taxon>
    </lineage>
</organism>
<gene>
    <name evidence="2" type="ORF">NCTC1934_02715</name>
</gene>
<dbReference type="AlphaFoldDB" id="A0A378YJ57"/>
<keyword evidence="3" id="KW-1185">Reference proteome</keyword>
<reference evidence="2 3" key="1">
    <citation type="submission" date="2018-06" db="EMBL/GenBank/DDBJ databases">
        <authorList>
            <consortium name="Pathogen Informatics"/>
            <person name="Doyle S."/>
        </authorList>
    </citation>
    <scope>NUCLEOTIDE SEQUENCE [LARGE SCALE GENOMIC DNA]</scope>
    <source>
        <strain evidence="2 3">NCTC1934</strain>
    </source>
</reference>
<sequence length="171" mass="17001">MRRRFGTPAVLGAAAFAAVTLHSGHPADDLAATARGTETVGDSDAASSGFGTDDALSGAHTRPAAAETPATTVDATAVASDFDIRSVEYDIPAPAVRPVGDFGSWPAVDRTAEPAGGSCAVTPFVTLPPAPGIAAINGPGVVECTPSGIDTLRYSIPGPIRGADPGPPVQI</sequence>
<dbReference type="STRING" id="1406858.GCA_000710895_07344"/>
<protein>
    <submittedName>
        <fullName evidence="2">Uncharacterized protein</fullName>
    </submittedName>
</protein>
<evidence type="ECO:0000313" key="3">
    <source>
        <dbReference type="Proteomes" id="UP000255467"/>
    </source>
</evidence>
<accession>A0A378YJ57</accession>
<feature type="region of interest" description="Disordered" evidence="1">
    <location>
        <begin position="38"/>
        <end position="72"/>
    </location>
</feature>